<dbReference type="Gramene" id="KQK13845">
    <property type="protein sequence ID" value="KQK13845"/>
    <property type="gene ID" value="BRADI_1g12856v3"/>
</dbReference>
<sequence>GAGRRQRIIRLKFGFQGKIHDCLPPAAAKTPVRDHCNGLVLLHNDYVVNPATRWAVLLPPCPDPGTTTEADFYNRYLVYDPTVSTHFEVFRVPSGFRPKREPGDVYYDSSIDELNHAFEESEWPPSLYTMHVYSSRSGRWEERPFVREGDAAGTVSDSRFCGRKRYAVCWQGALYLDCENHFLRMSLSNSKYQVIKSTIGLGARIMYQQRYLGKSEKGVYYASVDDSLLRVWFLTESSGQMEWVLKLNNLDIRSLYYDSQAHGPWVLQDVNYESYFPDDEKKAQVEENFEWSSDNDDALNSANRPEYGLGEIEILGFHPHKEIIFLSDSVKTGYASHLKSSKIQAMGNLYPTRYEDITFPIEHDIRGSFPYTPCWMRGFLEI</sequence>
<dbReference type="PANTHER" id="PTHR34591:SF50">
    <property type="entry name" value="F-BOX DOMAIN-CONTAINING PROTEIN"/>
    <property type="match status" value="1"/>
</dbReference>
<evidence type="ECO:0000313" key="3">
    <source>
        <dbReference type="Proteomes" id="UP000008810"/>
    </source>
</evidence>
<protein>
    <recommendedName>
        <fullName evidence="4">F-box associated domain-containing protein</fullName>
    </recommendedName>
</protein>
<dbReference type="EnsemblPlants" id="KQK13845">
    <property type="protein sequence ID" value="KQK13845"/>
    <property type="gene ID" value="BRADI_1g12856v3"/>
</dbReference>
<dbReference type="Proteomes" id="UP000008810">
    <property type="component" value="Chromosome 1"/>
</dbReference>
<dbReference type="AlphaFoldDB" id="A0A0Q3GU57"/>
<dbReference type="FunCoup" id="A0A0Q3GU57">
    <property type="interactions" value="59"/>
</dbReference>
<reference evidence="1 2" key="1">
    <citation type="journal article" date="2010" name="Nature">
        <title>Genome sequencing and analysis of the model grass Brachypodium distachyon.</title>
        <authorList>
            <consortium name="International Brachypodium Initiative"/>
        </authorList>
    </citation>
    <scope>NUCLEOTIDE SEQUENCE [LARGE SCALE GENOMIC DNA]</scope>
    <source>
        <strain evidence="1 2">Bd21</strain>
    </source>
</reference>
<reference evidence="1" key="2">
    <citation type="submission" date="2017-06" db="EMBL/GenBank/DDBJ databases">
        <title>WGS assembly of Brachypodium distachyon.</title>
        <authorList>
            <consortium name="The International Brachypodium Initiative"/>
            <person name="Lucas S."/>
            <person name="Harmon-Smith M."/>
            <person name="Lail K."/>
            <person name="Tice H."/>
            <person name="Grimwood J."/>
            <person name="Bruce D."/>
            <person name="Barry K."/>
            <person name="Shu S."/>
            <person name="Lindquist E."/>
            <person name="Wang M."/>
            <person name="Pitluck S."/>
            <person name="Vogel J.P."/>
            <person name="Garvin D.F."/>
            <person name="Mockler T.C."/>
            <person name="Schmutz J."/>
            <person name="Rokhsar D."/>
            <person name="Bevan M.W."/>
        </authorList>
    </citation>
    <scope>NUCLEOTIDE SEQUENCE</scope>
    <source>
        <strain evidence="1">Bd21</strain>
    </source>
</reference>
<feature type="non-terminal residue" evidence="1">
    <location>
        <position position="1"/>
    </location>
</feature>
<evidence type="ECO:0008006" key="4">
    <source>
        <dbReference type="Google" id="ProtNLM"/>
    </source>
</evidence>
<dbReference type="OrthoDB" id="639965at2759"/>
<evidence type="ECO:0000313" key="1">
    <source>
        <dbReference type="EMBL" id="KQK13845.2"/>
    </source>
</evidence>
<reference evidence="2" key="3">
    <citation type="submission" date="2018-08" db="UniProtKB">
        <authorList>
            <consortium name="EnsemblPlants"/>
        </authorList>
    </citation>
    <scope>IDENTIFICATION</scope>
    <source>
        <strain evidence="2">cv. Bd21</strain>
    </source>
</reference>
<evidence type="ECO:0000313" key="2">
    <source>
        <dbReference type="EnsemblPlants" id="KQK13845"/>
    </source>
</evidence>
<proteinExistence type="predicted"/>
<dbReference type="EMBL" id="CM000880">
    <property type="protein sequence ID" value="KQK13845.2"/>
    <property type="molecule type" value="Genomic_DNA"/>
</dbReference>
<accession>A0A0Q3GU57</accession>
<name>A0A0Q3GU57_BRADI</name>
<keyword evidence="3" id="KW-1185">Reference proteome</keyword>
<dbReference type="PANTHER" id="PTHR34591">
    <property type="entry name" value="OS03G0653100 PROTEIN-RELATED"/>
    <property type="match status" value="1"/>
</dbReference>
<organism evidence="1">
    <name type="scientific">Brachypodium distachyon</name>
    <name type="common">Purple false brome</name>
    <name type="synonym">Trachynia distachya</name>
    <dbReference type="NCBI Taxonomy" id="15368"/>
    <lineage>
        <taxon>Eukaryota</taxon>
        <taxon>Viridiplantae</taxon>
        <taxon>Streptophyta</taxon>
        <taxon>Embryophyta</taxon>
        <taxon>Tracheophyta</taxon>
        <taxon>Spermatophyta</taxon>
        <taxon>Magnoliopsida</taxon>
        <taxon>Liliopsida</taxon>
        <taxon>Poales</taxon>
        <taxon>Poaceae</taxon>
        <taxon>BOP clade</taxon>
        <taxon>Pooideae</taxon>
        <taxon>Stipodae</taxon>
        <taxon>Brachypodieae</taxon>
        <taxon>Brachypodium</taxon>
    </lineage>
</organism>
<gene>
    <name evidence="2" type="primary">LOC112270217</name>
    <name evidence="1" type="ORF">BRADI_1g12856v3</name>
</gene>